<evidence type="ECO:0000256" key="3">
    <source>
        <dbReference type="ARBA" id="ARBA00022989"/>
    </source>
</evidence>
<evidence type="ECO:0000259" key="10">
    <source>
        <dbReference type="PROSITE" id="PS50262"/>
    </source>
</evidence>
<feature type="domain" description="G-protein coupled receptors family 1 profile" evidence="10">
    <location>
        <begin position="23"/>
        <end position="146"/>
    </location>
</feature>
<keyword evidence="4" id="KW-0297">G-protein coupled receptor</keyword>
<reference evidence="11 12" key="1">
    <citation type="submission" date="2021-06" db="EMBL/GenBank/DDBJ databases">
        <authorList>
            <person name="Palmer J.M."/>
        </authorList>
    </citation>
    <scope>NUCLEOTIDE SEQUENCE [LARGE SCALE GENOMIC DNA]</scope>
    <source>
        <strain evidence="12">if_2019</strain>
        <tissue evidence="11">Muscle</tissue>
    </source>
</reference>
<evidence type="ECO:0000313" key="11">
    <source>
        <dbReference type="EMBL" id="MEQ2245349.1"/>
    </source>
</evidence>
<dbReference type="SUPFAM" id="SSF81321">
    <property type="entry name" value="Family A G protein-coupled receptor-like"/>
    <property type="match status" value="1"/>
</dbReference>
<keyword evidence="3 9" id="KW-1133">Transmembrane helix</keyword>
<evidence type="ECO:0000256" key="6">
    <source>
        <dbReference type="ARBA" id="ARBA00023170"/>
    </source>
</evidence>
<evidence type="ECO:0000256" key="8">
    <source>
        <dbReference type="ARBA" id="ARBA00023224"/>
    </source>
</evidence>
<evidence type="ECO:0000256" key="9">
    <source>
        <dbReference type="SAM" id="Phobius"/>
    </source>
</evidence>
<dbReference type="PANTHER" id="PTHR24232">
    <property type="entry name" value="G-PROTEIN COUPLED RECEPTOR"/>
    <property type="match status" value="1"/>
</dbReference>
<keyword evidence="2 9" id="KW-0812">Transmembrane</keyword>
<feature type="transmembrane region" description="Helical" evidence="9">
    <location>
        <begin position="151"/>
        <end position="171"/>
    </location>
</feature>
<feature type="transmembrane region" description="Helical" evidence="9">
    <location>
        <begin position="58"/>
        <end position="79"/>
    </location>
</feature>
<evidence type="ECO:0000256" key="4">
    <source>
        <dbReference type="ARBA" id="ARBA00023040"/>
    </source>
</evidence>
<dbReference type="InterPro" id="IPR017452">
    <property type="entry name" value="GPCR_Rhodpsn_7TM"/>
</dbReference>
<evidence type="ECO:0000256" key="5">
    <source>
        <dbReference type="ARBA" id="ARBA00023136"/>
    </source>
</evidence>
<sequence length="197" mass="22466">MIELLKVPFLFGGIFCSQFEDELQLYTLIIICIWTSLAPQAIYCLCSQMRSDQVVPVFIINLLLADSLQICCMIAKVAGLKHCLTREIIGIFEYFGGITSVFFMTFIAMQRYFLIAWPFWYRFSRTLKVSASVSAVSWILSIYIGFNDGGWLAAIPLPLFIFFLVQTLKALSTSHNVPSMKNDKLLQLGLWWCSLTL</sequence>
<keyword evidence="5 9" id="KW-0472">Membrane</keyword>
<dbReference type="Gene3D" id="1.20.1070.10">
    <property type="entry name" value="Rhodopsin 7-helix transmembrane proteins"/>
    <property type="match status" value="1"/>
</dbReference>
<proteinExistence type="predicted"/>
<evidence type="ECO:0000256" key="1">
    <source>
        <dbReference type="ARBA" id="ARBA00004141"/>
    </source>
</evidence>
<dbReference type="Proteomes" id="UP001482620">
    <property type="component" value="Unassembled WGS sequence"/>
</dbReference>
<feature type="transmembrane region" description="Helical" evidence="9">
    <location>
        <begin position="91"/>
        <end position="114"/>
    </location>
</feature>
<keyword evidence="7" id="KW-0325">Glycoprotein</keyword>
<gene>
    <name evidence="11" type="ORF">ILYODFUR_026796</name>
</gene>
<feature type="transmembrane region" description="Helical" evidence="9">
    <location>
        <begin position="25"/>
        <end position="46"/>
    </location>
</feature>
<keyword evidence="8" id="KW-0807">Transducer</keyword>
<protein>
    <recommendedName>
        <fullName evidence="10">G-protein coupled receptors family 1 profile domain-containing protein</fullName>
    </recommendedName>
</protein>
<dbReference type="Pfam" id="PF00001">
    <property type="entry name" value="7tm_1"/>
    <property type="match status" value="1"/>
</dbReference>
<evidence type="ECO:0000256" key="7">
    <source>
        <dbReference type="ARBA" id="ARBA00023180"/>
    </source>
</evidence>
<organism evidence="11 12">
    <name type="scientific">Ilyodon furcidens</name>
    <name type="common">goldbreast splitfin</name>
    <dbReference type="NCBI Taxonomy" id="33524"/>
    <lineage>
        <taxon>Eukaryota</taxon>
        <taxon>Metazoa</taxon>
        <taxon>Chordata</taxon>
        <taxon>Craniata</taxon>
        <taxon>Vertebrata</taxon>
        <taxon>Euteleostomi</taxon>
        <taxon>Actinopterygii</taxon>
        <taxon>Neopterygii</taxon>
        <taxon>Teleostei</taxon>
        <taxon>Neoteleostei</taxon>
        <taxon>Acanthomorphata</taxon>
        <taxon>Ovalentaria</taxon>
        <taxon>Atherinomorphae</taxon>
        <taxon>Cyprinodontiformes</taxon>
        <taxon>Goodeidae</taxon>
        <taxon>Ilyodon</taxon>
    </lineage>
</organism>
<dbReference type="InterPro" id="IPR000276">
    <property type="entry name" value="GPCR_Rhodpsn"/>
</dbReference>
<dbReference type="EMBL" id="JAHRIQ010072951">
    <property type="protein sequence ID" value="MEQ2245349.1"/>
    <property type="molecule type" value="Genomic_DNA"/>
</dbReference>
<dbReference type="PANTHER" id="PTHR24232:SF85">
    <property type="entry name" value="G-PROTEIN COUPLED RECEPTOR 4"/>
    <property type="match status" value="1"/>
</dbReference>
<evidence type="ECO:0000256" key="2">
    <source>
        <dbReference type="ARBA" id="ARBA00022692"/>
    </source>
</evidence>
<comment type="caution">
    <text evidence="11">The sequence shown here is derived from an EMBL/GenBank/DDBJ whole genome shotgun (WGS) entry which is preliminary data.</text>
</comment>
<comment type="subcellular location">
    <subcellularLocation>
        <location evidence="1">Membrane</location>
        <topology evidence="1">Multi-pass membrane protein</topology>
    </subcellularLocation>
</comment>
<keyword evidence="12" id="KW-1185">Reference proteome</keyword>
<evidence type="ECO:0000313" key="12">
    <source>
        <dbReference type="Proteomes" id="UP001482620"/>
    </source>
</evidence>
<keyword evidence="6" id="KW-0675">Receptor</keyword>
<dbReference type="PROSITE" id="PS50262">
    <property type="entry name" value="G_PROTEIN_RECEP_F1_2"/>
    <property type="match status" value="1"/>
</dbReference>
<accession>A0ABV0UKG4</accession>
<name>A0ABV0UKG4_9TELE</name>
<feature type="transmembrane region" description="Helical" evidence="9">
    <location>
        <begin position="126"/>
        <end position="145"/>
    </location>
</feature>